<evidence type="ECO:0000313" key="2">
    <source>
        <dbReference type="EMBL" id="PTB62602.1"/>
    </source>
</evidence>
<evidence type="ECO:0000313" key="3">
    <source>
        <dbReference type="Proteomes" id="UP000241546"/>
    </source>
</evidence>
<dbReference type="AlphaFoldDB" id="A0A2T4AZW4"/>
<feature type="compositionally biased region" description="Low complexity" evidence="1">
    <location>
        <begin position="117"/>
        <end position="128"/>
    </location>
</feature>
<protein>
    <recommendedName>
        <fullName evidence="4">UBZ4-type domain-containing protein</fullName>
    </recommendedName>
</protein>
<dbReference type="PANTHER" id="PTHR40069">
    <property type="entry name" value="YWBE PROTEIN"/>
    <property type="match status" value="1"/>
</dbReference>
<sequence length="204" mass="21854">RIRQAMNRPRNRQPRHSGQTQRPGGRSSNLGRRAPGTPQQAAGTVPTSRQVVAGAAVYIVLKEDQPTGRETQGIVQDVLTSGDHPRGIKVRLRGGLVGRVQRLDDGSSQPLSGTALASSASSNSKFNSRYTDIRNDADFDYLQGPPPRSLADFMPSLEPPATTDSSDDAGGALLDEGTAVCPICKTFTGDEVAVTHHLEREHFS</sequence>
<feature type="compositionally biased region" description="Polar residues" evidence="1">
    <location>
        <begin position="37"/>
        <end position="47"/>
    </location>
</feature>
<feature type="compositionally biased region" description="Polar residues" evidence="1">
    <location>
        <begin position="106"/>
        <end position="116"/>
    </location>
</feature>
<dbReference type="Pfam" id="PF09962">
    <property type="entry name" value="DUF2196"/>
    <property type="match status" value="1"/>
</dbReference>
<keyword evidence="3" id="KW-1185">Reference proteome</keyword>
<feature type="compositionally biased region" description="Polar residues" evidence="1">
    <location>
        <begin position="16"/>
        <end position="30"/>
    </location>
</feature>
<dbReference type="RefSeq" id="XP_024745922.1">
    <property type="nucleotide sequence ID" value="XM_024891670.1"/>
</dbReference>
<accession>A0A2T4AZW4</accession>
<organism evidence="2 3">
    <name type="scientific">Trichoderma citrinoviride</name>
    <dbReference type="NCBI Taxonomy" id="58853"/>
    <lineage>
        <taxon>Eukaryota</taxon>
        <taxon>Fungi</taxon>
        <taxon>Dikarya</taxon>
        <taxon>Ascomycota</taxon>
        <taxon>Pezizomycotina</taxon>
        <taxon>Sordariomycetes</taxon>
        <taxon>Hypocreomycetidae</taxon>
        <taxon>Hypocreales</taxon>
        <taxon>Hypocreaceae</taxon>
        <taxon>Trichoderma</taxon>
    </lineage>
</organism>
<dbReference type="Proteomes" id="UP000241546">
    <property type="component" value="Unassembled WGS sequence"/>
</dbReference>
<dbReference type="OrthoDB" id="20105at2759"/>
<dbReference type="NCBIfam" id="TIGR03833">
    <property type="entry name" value="YwbE family protein"/>
    <property type="match status" value="1"/>
</dbReference>
<feature type="region of interest" description="Disordered" evidence="1">
    <location>
        <begin position="103"/>
        <end position="173"/>
    </location>
</feature>
<evidence type="ECO:0000256" key="1">
    <source>
        <dbReference type="SAM" id="MobiDB-lite"/>
    </source>
</evidence>
<feature type="region of interest" description="Disordered" evidence="1">
    <location>
        <begin position="1"/>
        <end position="47"/>
    </location>
</feature>
<dbReference type="EMBL" id="KZ680222">
    <property type="protein sequence ID" value="PTB62602.1"/>
    <property type="molecule type" value="Genomic_DNA"/>
</dbReference>
<dbReference type="PANTHER" id="PTHR40069:SF1">
    <property type="entry name" value="YWBE PROTEIN"/>
    <property type="match status" value="1"/>
</dbReference>
<name>A0A2T4AZW4_9HYPO</name>
<feature type="non-terminal residue" evidence="2">
    <location>
        <position position="1"/>
    </location>
</feature>
<evidence type="ECO:0008006" key="4">
    <source>
        <dbReference type="Google" id="ProtNLM"/>
    </source>
</evidence>
<reference evidence="3" key="1">
    <citation type="submission" date="2016-07" db="EMBL/GenBank/DDBJ databases">
        <title>Multiple horizontal gene transfer events from other fungi enriched the ability of initially mycotrophic Trichoderma (Ascomycota) to feed on dead plant biomass.</title>
        <authorList>
            <consortium name="DOE Joint Genome Institute"/>
            <person name="Atanasova L."/>
            <person name="Chenthamara K."/>
            <person name="Zhang J."/>
            <person name="Grujic M."/>
            <person name="Henrissat B."/>
            <person name="Kuo A."/>
            <person name="Aerts A."/>
            <person name="Salamov A."/>
            <person name="Lipzen A."/>
            <person name="Labutti K."/>
            <person name="Barry K."/>
            <person name="Miao Y."/>
            <person name="Rahimi M.J."/>
            <person name="Shen Q."/>
            <person name="Grigoriev I.V."/>
            <person name="Kubicek C.P."/>
            <person name="Druzhinina I.S."/>
        </authorList>
    </citation>
    <scope>NUCLEOTIDE SEQUENCE [LARGE SCALE GENOMIC DNA]</scope>
    <source>
        <strain evidence="3">TUCIM 6016</strain>
    </source>
</reference>
<dbReference type="GeneID" id="36599788"/>
<gene>
    <name evidence="2" type="ORF">BBK36DRAFT_1128840</name>
</gene>
<proteinExistence type="predicted"/>
<feature type="compositionally biased region" description="Basic residues" evidence="1">
    <location>
        <begin position="1"/>
        <end position="15"/>
    </location>
</feature>
<dbReference type="InterPro" id="IPR019240">
    <property type="entry name" value="DUF2196"/>
</dbReference>